<protein>
    <recommendedName>
        <fullName evidence="3 8">Beta-lactamase</fullName>
        <ecNumber evidence="3 8">3.5.2.6</ecNumber>
    </recommendedName>
</protein>
<feature type="modified residue" description="N6-carboxylysine" evidence="7">
    <location>
        <position position="63"/>
    </location>
</feature>
<feature type="signal peptide" evidence="9">
    <location>
        <begin position="1"/>
        <end position="25"/>
    </location>
</feature>
<dbReference type="InterPro" id="IPR002137">
    <property type="entry name" value="Beta-lactam_class-D_AS"/>
</dbReference>
<evidence type="ECO:0000313" key="12">
    <source>
        <dbReference type="Proteomes" id="UP000077098"/>
    </source>
</evidence>
<comment type="similarity">
    <text evidence="2 8">Belongs to the class-D beta-lactamase family.</text>
</comment>
<evidence type="ECO:0000256" key="8">
    <source>
        <dbReference type="RuleBase" id="RU361140"/>
    </source>
</evidence>
<feature type="active site" description="Acyl-ester intermediate" evidence="7">
    <location>
        <position position="60"/>
    </location>
</feature>
<dbReference type="InterPro" id="IPR012338">
    <property type="entry name" value="Beta-lactam/transpept-like"/>
</dbReference>
<dbReference type="RefSeq" id="WP_063950942.1">
    <property type="nucleotide sequence ID" value="NZ_CP072308.1"/>
</dbReference>
<dbReference type="AlphaFoldDB" id="A0A176WXM1"/>
<dbReference type="PROSITE" id="PS00337">
    <property type="entry name" value="BETA_LACTAMASE_D"/>
    <property type="match status" value="1"/>
</dbReference>
<evidence type="ECO:0000256" key="7">
    <source>
        <dbReference type="PIRSR" id="PIRSR602137-50"/>
    </source>
</evidence>
<keyword evidence="5 8" id="KW-0378">Hydrolase</keyword>
<evidence type="ECO:0000256" key="3">
    <source>
        <dbReference type="ARBA" id="ARBA00012865"/>
    </source>
</evidence>
<dbReference type="InterPro" id="IPR001460">
    <property type="entry name" value="PCN-bd_Tpept"/>
</dbReference>
<dbReference type="GO" id="GO:0005886">
    <property type="term" value="C:plasma membrane"/>
    <property type="evidence" value="ECO:0007669"/>
    <property type="project" value="TreeGrafter"/>
</dbReference>
<keyword evidence="6 8" id="KW-0046">Antibiotic resistance</keyword>
<dbReference type="PANTHER" id="PTHR30627:SF6">
    <property type="entry name" value="BETA-LACTAMASE YBXI-RELATED"/>
    <property type="match status" value="1"/>
</dbReference>
<dbReference type="EC" id="3.5.2.6" evidence="3 8"/>
<sequence length="274" mass="30237">MRYRLPAILLSCLALPGLLPLSASAQQPPQAFECTLVTSIETGAIINQQGACDQRVAPASTFKVPLALIGYDAGILQDEKTPAWDWKPGVEARASDRKTVDPTIWEQDSVLWYSREITRRLGPEKFAAYVKRLGYGNADVSGEPGKNNGLTHSWLGASLTISPVEQVGFLRRLLAGNLPFSRDAQAKTRAIVPVFDAPESWSVHGKTGTGYIRDEKGNPDRNRPFGWFVGWAEREGQHIVFARLRVSDKPSNEPLGPAVRDAFLRDIPRLAVHR</sequence>
<keyword evidence="4 9" id="KW-0732">Signal</keyword>
<dbReference type="Gene3D" id="3.40.710.10">
    <property type="entry name" value="DD-peptidase/beta-lactamase superfamily"/>
    <property type="match status" value="1"/>
</dbReference>
<evidence type="ECO:0000256" key="1">
    <source>
        <dbReference type="ARBA" id="ARBA00001526"/>
    </source>
</evidence>
<dbReference type="GO" id="GO:0046677">
    <property type="term" value="P:response to antibiotic"/>
    <property type="evidence" value="ECO:0007669"/>
    <property type="project" value="UniProtKB-UniRule"/>
</dbReference>
<comment type="caution">
    <text evidence="11">The sequence shown here is derived from an EMBL/GenBank/DDBJ whole genome shotgun (WGS) entry which is preliminary data.</text>
</comment>
<name>A0A176WXM1_AGRTU</name>
<feature type="domain" description="Penicillin-binding protein transpeptidase" evidence="10">
    <location>
        <begin position="47"/>
        <end position="266"/>
    </location>
</feature>
<dbReference type="InterPro" id="IPR050515">
    <property type="entry name" value="Beta-lactam/transpept"/>
</dbReference>
<evidence type="ECO:0000313" key="11">
    <source>
        <dbReference type="EMBL" id="OAE38305.1"/>
    </source>
</evidence>
<dbReference type="Proteomes" id="UP000077098">
    <property type="component" value="Unassembled WGS sequence"/>
</dbReference>
<dbReference type="GO" id="GO:0008658">
    <property type="term" value="F:penicillin binding"/>
    <property type="evidence" value="ECO:0007669"/>
    <property type="project" value="InterPro"/>
</dbReference>
<accession>A0A176WXM1</accession>
<evidence type="ECO:0000256" key="5">
    <source>
        <dbReference type="ARBA" id="ARBA00022801"/>
    </source>
</evidence>
<evidence type="ECO:0000259" key="10">
    <source>
        <dbReference type="Pfam" id="PF00905"/>
    </source>
</evidence>
<dbReference type="PANTHER" id="PTHR30627">
    <property type="entry name" value="PEPTIDOGLYCAN D,D-TRANSPEPTIDASE"/>
    <property type="match status" value="1"/>
</dbReference>
<dbReference type="GO" id="GO:0017001">
    <property type="term" value="P:antibiotic catabolic process"/>
    <property type="evidence" value="ECO:0007669"/>
    <property type="project" value="InterPro"/>
</dbReference>
<dbReference type="GO" id="GO:0008800">
    <property type="term" value="F:beta-lactamase activity"/>
    <property type="evidence" value="ECO:0007669"/>
    <property type="project" value="UniProtKB-UniRule"/>
</dbReference>
<dbReference type="Pfam" id="PF00905">
    <property type="entry name" value="Transpeptidase"/>
    <property type="match status" value="1"/>
</dbReference>
<dbReference type="SUPFAM" id="SSF56601">
    <property type="entry name" value="beta-lactamase/transpeptidase-like"/>
    <property type="match status" value="1"/>
</dbReference>
<evidence type="ECO:0000256" key="2">
    <source>
        <dbReference type="ARBA" id="ARBA00007898"/>
    </source>
</evidence>
<reference evidence="11 12" key="1">
    <citation type="submission" date="2016-05" db="EMBL/GenBank/DDBJ databases">
        <authorList>
            <person name="Lavstsen T."/>
            <person name="Jespersen J.S."/>
        </authorList>
    </citation>
    <scope>NUCLEOTIDE SEQUENCE [LARGE SCALE GENOMIC DNA]</scope>
    <source>
        <strain evidence="11 12">KCJ1736</strain>
    </source>
</reference>
<dbReference type="EMBL" id="LXPS01000038">
    <property type="protein sequence ID" value="OAE38305.1"/>
    <property type="molecule type" value="Genomic_DNA"/>
</dbReference>
<evidence type="ECO:0000256" key="6">
    <source>
        <dbReference type="ARBA" id="ARBA00023251"/>
    </source>
</evidence>
<dbReference type="GO" id="GO:0071555">
    <property type="term" value="P:cell wall organization"/>
    <property type="evidence" value="ECO:0007669"/>
    <property type="project" value="TreeGrafter"/>
</dbReference>
<gene>
    <name evidence="11" type="ORF">A7J57_17630</name>
</gene>
<proteinExistence type="inferred from homology"/>
<dbReference type="NCBIfam" id="NF000270">
    <property type="entry name" value="bla_class_D_alt"/>
    <property type="match status" value="1"/>
</dbReference>
<feature type="chain" id="PRO_5008052851" description="Beta-lactamase" evidence="9">
    <location>
        <begin position="26"/>
        <end position="274"/>
    </location>
</feature>
<evidence type="ECO:0000256" key="4">
    <source>
        <dbReference type="ARBA" id="ARBA00022729"/>
    </source>
</evidence>
<evidence type="ECO:0000256" key="9">
    <source>
        <dbReference type="SAM" id="SignalP"/>
    </source>
</evidence>
<organism evidence="11 12">
    <name type="scientific">Agrobacterium tumefaciens</name>
    <dbReference type="NCBI Taxonomy" id="358"/>
    <lineage>
        <taxon>Bacteria</taxon>
        <taxon>Pseudomonadati</taxon>
        <taxon>Pseudomonadota</taxon>
        <taxon>Alphaproteobacteria</taxon>
        <taxon>Hyphomicrobiales</taxon>
        <taxon>Rhizobiaceae</taxon>
        <taxon>Rhizobium/Agrobacterium group</taxon>
        <taxon>Agrobacterium</taxon>
        <taxon>Agrobacterium tumefaciens complex</taxon>
    </lineage>
</organism>
<comment type="catalytic activity">
    <reaction evidence="1 8">
        <text>a beta-lactam + H2O = a substituted beta-amino acid</text>
        <dbReference type="Rhea" id="RHEA:20401"/>
        <dbReference type="ChEBI" id="CHEBI:15377"/>
        <dbReference type="ChEBI" id="CHEBI:35627"/>
        <dbReference type="ChEBI" id="CHEBI:140347"/>
        <dbReference type="EC" id="3.5.2.6"/>
    </reaction>
</comment>